<reference evidence="1 2" key="2">
    <citation type="journal article" date="2017" name="Nature">
        <title>The Apostasia genome and the evolution of orchids.</title>
        <authorList>
            <person name="Zhang G.Q."/>
            <person name="Liu K.W."/>
            <person name="Li Z."/>
            <person name="Lohaus R."/>
            <person name="Hsiao Y.Y."/>
            <person name="Niu S.C."/>
            <person name="Wang J.Y."/>
            <person name="Lin Y.C."/>
            <person name="Xu Q."/>
            <person name="Chen L.J."/>
            <person name="Yoshida K."/>
            <person name="Fujiwara S."/>
            <person name="Wang Z.W."/>
            <person name="Zhang Y.Q."/>
            <person name="Mitsuda N."/>
            <person name="Wang M."/>
            <person name="Liu G.H."/>
            <person name="Pecoraro L."/>
            <person name="Huang H.X."/>
            <person name="Xiao X.J."/>
            <person name="Lin M."/>
            <person name="Wu X.Y."/>
            <person name="Wu W.L."/>
            <person name="Chen Y.Y."/>
            <person name="Chang S.B."/>
            <person name="Sakamoto S."/>
            <person name="Ohme-Takagi M."/>
            <person name="Yagi M."/>
            <person name="Zeng S.J."/>
            <person name="Shen C.Y."/>
            <person name="Yeh C.M."/>
            <person name="Luo Y.B."/>
            <person name="Tsai W.C."/>
            <person name="Van de Peer Y."/>
            <person name="Liu Z.J."/>
        </authorList>
    </citation>
    <scope>NUCLEOTIDE SEQUENCE [LARGE SCALE GENOMIC DNA]</scope>
    <source>
        <tissue evidence="1">The whole plant</tissue>
    </source>
</reference>
<sequence>MHVMDCPEMKALPSGKKMTVKKLKEIWDDRQWWEKLDMEDEDRATLLPYLNT</sequence>
<keyword evidence="2" id="KW-1185">Reference proteome</keyword>
<evidence type="ECO:0000313" key="1">
    <source>
        <dbReference type="EMBL" id="PKU79105.1"/>
    </source>
</evidence>
<evidence type="ECO:0000313" key="2">
    <source>
        <dbReference type="Proteomes" id="UP000233837"/>
    </source>
</evidence>
<accession>A0A2I0WTW9</accession>
<dbReference type="EMBL" id="KZ502442">
    <property type="protein sequence ID" value="PKU79105.1"/>
    <property type="molecule type" value="Genomic_DNA"/>
</dbReference>
<name>A0A2I0WTW9_9ASPA</name>
<gene>
    <name evidence="1" type="ORF">MA16_Dca000449</name>
</gene>
<dbReference type="AlphaFoldDB" id="A0A2I0WTW9"/>
<dbReference type="Proteomes" id="UP000233837">
    <property type="component" value="Unassembled WGS sequence"/>
</dbReference>
<proteinExistence type="predicted"/>
<organism evidence="1 2">
    <name type="scientific">Dendrobium catenatum</name>
    <dbReference type="NCBI Taxonomy" id="906689"/>
    <lineage>
        <taxon>Eukaryota</taxon>
        <taxon>Viridiplantae</taxon>
        <taxon>Streptophyta</taxon>
        <taxon>Embryophyta</taxon>
        <taxon>Tracheophyta</taxon>
        <taxon>Spermatophyta</taxon>
        <taxon>Magnoliopsida</taxon>
        <taxon>Liliopsida</taxon>
        <taxon>Asparagales</taxon>
        <taxon>Orchidaceae</taxon>
        <taxon>Epidendroideae</taxon>
        <taxon>Malaxideae</taxon>
        <taxon>Dendrobiinae</taxon>
        <taxon>Dendrobium</taxon>
    </lineage>
</organism>
<reference evidence="1 2" key="1">
    <citation type="journal article" date="2016" name="Sci. Rep.">
        <title>The Dendrobium catenatum Lindl. genome sequence provides insights into polysaccharide synthase, floral development and adaptive evolution.</title>
        <authorList>
            <person name="Zhang G.Q."/>
            <person name="Xu Q."/>
            <person name="Bian C."/>
            <person name="Tsai W.C."/>
            <person name="Yeh C.M."/>
            <person name="Liu K.W."/>
            <person name="Yoshida K."/>
            <person name="Zhang L.S."/>
            <person name="Chang S.B."/>
            <person name="Chen F."/>
            <person name="Shi Y."/>
            <person name="Su Y.Y."/>
            <person name="Zhang Y.Q."/>
            <person name="Chen L.J."/>
            <person name="Yin Y."/>
            <person name="Lin M."/>
            <person name="Huang H."/>
            <person name="Deng H."/>
            <person name="Wang Z.W."/>
            <person name="Zhu S.L."/>
            <person name="Zhao X."/>
            <person name="Deng C."/>
            <person name="Niu S.C."/>
            <person name="Huang J."/>
            <person name="Wang M."/>
            <person name="Liu G.H."/>
            <person name="Yang H.J."/>
            <person name="Xiao X.J."/>
            <person name="Hsiao Y.Y."/>
            <person name="Wu W.L."/>
            <person name="Chen Y.Y."/>
            <person name="Mitsuda N."/>
            <person name="Ohme-Takagi M."/>
            <person name="Luo Y.B."/>
            <person name="Van de Peer Y."/>
            <person name="Liu Z.J."/>
        </authorList>
    </citation>
    <scope>NUCLEOTIDE SEQUENCE [LARGE SCALE GENOMIC DNA]</scope>
    <source>
        <tissue evidence="1">The whole plant</tissue>
    </source>
</reference>
<protein>
    <submittedName>
        <fullName evidence="1">Uncharacterized protein</fullName>
    </submittedName>
</protein>